<dbReference type="InterPro" id="IPR036259">
    <property type="entry name" value="MFS_trans_sf"/>
</dbReference>
<feature type="transmembrane region" description="Helical" evidence="5">
    <location>
        <begin position="12"/>
        <end position="33"/>
    </location>
</feature>
<evidence type="ECO:0000256" key="2">
    <source>
        <dbReference type="ARBA" id="ARBA00022692"/>
    </source>
</evidence>
<feature type="transmembrane region" description="Helical" evidence="5">
    <location>
        <begin position="104"/>
        <end position="125"/>
    </location>
</feature>
<dbReference type="PANTHER" id="PTHR23507:SF39">
    <property type="entry name" value="GH23453P-RELATED"/>
    <property type="match status" value="1"/>
</dbReference>
<name>A0A9N9XAN5_DIABA</name>
<dbReference type="Gene3D" id="1.20.1250.20">
    <property type="entry name" value="MFS general substrate transporter like domains"/>
    <property type="match status" value="1"/>
</dbReference>
<protein>
    <recommendedName>
        <fullName evidence="8">Proton-coupled folate transporter</fullName>
    </recommendedName>
</protein>
<evidence type="ECO:0000256" key="3">
    <source>
        <dbReference type="ARBA" id="ARBA00022989"/>
    </source>
</evidence>
<evidence type="ECO:0000313" key="6">
    <source>
        <dbReference type="EMBL" id="CAG9831740.1"/>
    </source>
</evidence>
<feature type="transmembrane region" description="Helical" evidence="5">
    <location>
        <begin position="176"/>
        <end position="195"/>
    </location>
</feature>
<evidence type="ECO:0000256" key="5">
    <source>
        <dbReference type="SAM" id="Phobius"/>
    </source>
</evidence>
<evidence type="ECO:0000313" key="7">
    <source>
        <dbReference type="Proteomes" id="UP001153709"/>
    </source>
</evidence>
<dbReference type="InterPro" id="IPR011701">
    <property type="entry name" value="MFS"/>
</dbReference>
<dbReference type="EMBL" id="OU898278">
    <property type="protein sequence ID" value="CAG9831740.1"/>
    <property type="molecule type" value="Genomic_DNA"/>
</dbReference>
<sequence length="465" mass="51956">MAWYKKVTIEVPVVLCFFSMLLVSSITTNFIYYRTCYTILGNNETDCRNLGKVTEKGETSELEVKVQKAANIIVMVTELPPALIPVFINMLAGAWSDINGRKPVLLMVMGGQMLSFMVFGILIFFRNLTPWAFLSASIPSMFTGGFTTYFTITLAYLNDISTAETRGIRMATYESVMIIGTFLGTFCSSYLLYATSYETCYLLAAGLFSLGILYVIFLLPESLPLKIREVKGKTFQGAFNFRLITDNFKTAFKKRTNNNRIVLLLIIIIFTLIFFVVQGERAVKFPFVREKLQWTLQQNNTYSSISLALHMLIAIIGIYFLHHKLKIRGTILGLTGLISLALTSLLLGFTVSNAYMYAALLIGSCNGFTIPMLRTEIGHVIPADEMGKVFGVISALQGLITFGAASLYTLFYNATIGINTALYNFISFGVYTTAVFLVLIIIILKKRQSIQEIFNTNAPFPAEQE</sequence>
<keyword evidence="7" id="KW-1185">Reference proteome</keyword>
<gene>
    <name evidence="6" type="ORF">DIABBA_LOCUS5305</name>
</gene>
<dbReference type="GO" id="GO:0016020">
    <property type="term" value="C:membrane"/>
    <property type="evidence" value="ECO:0007669"/>
    <property type="project" value="UniProtKB-SubCell"/>
</dbReference>
<keyword evidence="3 5" id="KW-1133">Transmembrane helix</keyword>
<dbReference type="OrthoDB" id="430300at2759"/>
<feature type="transmembrane region" description="Helical" evidence="5">
    <location>
        <begin position="355"/>
        <end position="377"/>
    </location>
</feature>
<evidence type="ECO:0000256" key="4">
    <source>
        <dbReference type="ARBA" id="ARBA00023136"/>
    </source>
</evidence>
<feature type="transmembrane region" description="Helical" evidence="5">
    <location>
        <begin position="131"/>
        <end position="156"/>
    </location>
</feature>
<dbReference type="PANTHER" id="PTHR23507">
    <property type="entry name" value="ZGC:174356"/>
    <property type="match status" value="1"/>
</dbReference>
<feature type="transmembrane region" description="Helical" evidence="5">
    <location>
        <begin position="329"/>
        <end position="349"/>
    </location>
</feature>
<feature type="transmembrane region" description="Helical" evidence="5">
    <location>
        <begin position="261"/>
        <end position="279"/>
    </location>
</feature>
<comment type="subcellular location">
    <subcellularLocation>
        <location evidence="1">Membrane</location>
        <topology evidence="1">Multi-pass membrane protein</topology>
    </subcellularLocation>
</comment>
<dbReference type="AlphaFoldDB" id="A0A9N9XAN5"/>
<reference evidence="6" key="1">
    <citation type="submission" date="2022-01" db="EMBL/GenBank/DDBJ databases">
        <authorList>
            <person name="King R."/>
        </authorList>
    </citation>
    <scope>NUCLEOTIDE SEQUENCE</scope>
</reference>
<dbReference type="SUPFAM" id="SSF103473">
    <property type="entry name" value="MFS general substrate transporter"/>
    <property type="match status" value="1"/>
</dbReference>
<feature type="transmembrane region" description="Helical" evidence="5">
    <location>
        <begin position="389"/>
        <end position="411"/>
    </location>
</feature>
<evidence type="ECO:0008006" key="8">
    <source>
        <dbReference type="Google" id="ProtNLM"/>
    </source>
</evidence>
<keyword evidence="4 5" id="KW-0472">Membrane</keyword>
<dbReference type="GO" id="GO:0022857">
    <property type="term" value="F:transmembrane transporter activity"/>
    <property type="evidence" value="ECO:0007669"/>
    <property type="project" value="InterPro"/>
</dbReference>
<evidence type="ECO:0000256" key="1">
    <source>
        <dbReference type="ARBA" id="ARBA00004141"/>
    </source>
</evidence>
<proteinExistence type="predicted"/>
<accession>A0A9N9XAN5</accession>
<keyword evidence="2 5" id="KW-0812">Transmembrane</keyword>
<dbReference type="Pfam" id="PF07690">
    <property type="entry name" value="MFS_1"/>
    <property type="match status" value="1"/>
</dbReference>
<feature type="transmembrane region" description="Helical" evidence="5">
    <location>
        <begin position="69"/>
        <end position="92"/>
    </location>
</feature>
<feature type="transmembrane region" description="Helical" evidence="5">
    <location>
        <begin position="302"/>
        <end position="322"/>
    </location>
</feature>
<dbReference type="Proteomes" id="UP001153709">
    <property type="component" value="Chromosome 3"/>
</dbReference>
<organism evidence="6 7">
    <name type="scientific">Diabrotica balteata</name>
    <name type="common">Banded cucumber beetle</name>
    <dbReference type="NCBI Taxonomy" id="107213"/>
    <lineage>
        <taxon>Eukaryota</taxon>
        <taxon>Metazoa</taxon>
        <taxon>Ecdysozoa</taxon>
        <taxon>Arthropoda</taxon>
        <taxon>Hexapoda</taxon>
        <taxon>Insecta</taxon>
        <taxon>Pterygota</taxon>
        <taxon>Neoptera</taxon>
        <taxon>Endopterygota</taxon>
        <taxon>Coleoptera</taxon>
        <taxon>Polyphaga</taxon>
        <taxon>Cucujiformia</taxon>
        <taxon>Chrysomeloidea</taxon>
        <taxon>Chrysomelidae</taxon>
        <taxon>Galerucinae</taxon>
        <taxon>Diabroticina</taxon>
        <taxon>Diabroticites</taxon>
        <taxon>Diabrotica</taxon>
    </lineage>
</organism>
<feature type="transmembrane region" description="Helical" evidence="5">
    <location>
        <begin position="201"/>
        <end position="219"/>
    </location>
</feature>
<feature type="transmembrane region" description="Helical" evidence="5">
    <location>
        <begin position="423"/>
        <end position="444"/>
    </location>
</feature>